<evidence type="ECO:0000256" key="3">
    <source>
        <dbReference type="ARBA" id="ARBA00016855"/>
    </source>
</evidence>
<evidence type="ECO:0000313" key="7">
    <source>
        <dbReference type="EnsemblMetazoa" id="XP_019767218.1"/>
    </source>
</evidence>
<dbReference type="PANTHER" id="PTHR31454">
    <property type="entry name" value="ACTIVE REGULATOR OF SIRT1"/>
    <property type="match status" value="1"/>
</dbReference>
<evidence type="ECO:0000313" key="8">
    <source>
        <dbReference type="Proteomes" id="UP000019118"/>
    </source>
</evidence>
<dbReference type="PRINTS" id="PR02029">
    <property type="entry name" value="ACTREGSIRT1"/>
</dbReference>
<keyword evidence="8" id="KW-1185">Reference proteome</keyword>
<feature type="compositionally biased region" description="Polar residues" evidence="6">
    <location>
        <begin position="25"/>
        <end position="34"/>
    </location>
</feature>
<dbReference type="GeneID" id="109542433"/>
<sequence>MSAALVRQALALVDRDSDTLGAPSSKRQPLSGVSKSRRKRKQARFTVEEARGASQPPKDVLQTNLRKLELIKKHSRVVLNERATKNIIERAVSRRPLSTPPVDPRDGATAFTEEDFQKFEAEYMQED</sequence>
<accession>A0AAR5Q1V5</accession>
<dbReference type="AlphaFoldDB" id="A0AAR5Q1V5"/>
<dbReference type="Proteomes" id="UP000019118">
    <property type="component" value="Unassembled WGS sequence"/>
</dbReference>
<name>A0AAR5Q1V5_DENPD</name>
<dbReference type="GO" id="GO:0005730">
    <property type="term" value="C:nucleolus"/>
    <property type="evidence" value="ECO:0007669"/>
    <property type="project" value="UniProtKB-SubCell"/>
</dbReference>
<reference evidence="7" key="2">
    <citation type="submission" date="2024-08" db="UniProtKB">
        <authorList>
            <consortium name="EnsemblMetazoa"/>
        </authorList>
    </citation>
    <scope>IDENTIFICATION</scope>
</reference>
<evidence type="ECO:0000256" key="4">
    <source>
        <dbReference type="ARBA" id="ARBA00023242"/>
    </source>
</evidence>
<keyword evidence="4" id="KW-0539">Nucleus</keyword>
<organism evidence="7 8">
    <name type="scientific">Dendroctonus ponderosae</name>
    <name type="common">Mountain pine beetle</name>
    <dbReference type="NCBI Taxonomy" id="77166"/>
    <lineage>
        <taxon>Eukaryota</taxon>
        <taxon>Metazoa</taxon>
        <taxon>Ecdysozoa</taxon>
        <taxon>Arthropoda</taxon>
        <taxon>Hexapoda</taxon>
        <taxon>Insecta</taxon>
        <taxon>Pterygota</taxon>
        <taxon>Neoptera</taxon>
        <taxon>Endopterygota</taxon>
        <taxon>Coleoptera</taxon>
        <taxon>Polyphaga</taxon>
        <taxon>Cucujiformia</taxon>
        <taxon>Curculionidae</taxon>
        <taxon>Scolytinae</taxon>
        <taxon>Dendroctonus</taxon>
    </lineage>
</organism>
<protein>
    <recommendedName>
        <fullName evidence="3">Active regulator of SIRT1</fullName>
    </recommendedName>
    <alternativeName>
        <fullName evidence="5">40S ribosomal protein S19-binding protein 1</fullName>
    </alternativeName>
</protein>
<evidence type="ECO:0000256" key="6">
    <source>
        <dbReference type="SAM" id="MobiDB-lite"/>
    </source>
</evidence>
<dbReference type="GO" id="GO:0019899">
    <property type="term" value="F:enzyme binding"/>
    <property type="evidence" value="ECO:0007669"/>
    <property type="project" value="TreeGrafter"/>
</dbReference>
<dbReference type="Pfam" id="PF15684">
    <property type="entry name" value="AROS"/>
    <property type="match status" value="1"/>
</dbReference>
<dbReference type="KEGG" id="dpa:109542433"/>
<reference evidence="8" key="1">
    <citation type="journal article" date="2013" name="Genome Biol.">
        <title>Draft genome of the mountain pine beetle, Dendroctonus ponderosae Hopkins, a major forest pest.</title>
        <authorList>
            <person name="Keeling C.I."/>
            <person name="Yuen M.M."/>
            <person name="Liao N.Y."/>
            <person name="Docking T.R."/>
            <person name="Chan S.K."/>
            <person name="Taylor G.A."/>
            <person name="Palmquist D.L."/>
            <person name="Jackman S.D."/>
            <person name="Nguyen A."/>
            <person name="Li M."/>
            <person name="Henderson H."/>
            <person name="Janes J.K."/>
            <person name="Zhao Y."/>
            <person name="Pandoh P."/>
            <person name="Moore R."/>
            <person name="Sperling F.A."/>
            <person name="Huber D.P."/>
            <person name="Birol I."/>
            <person name="Jones S.J."/>
            <person name="Bohlmann J."/>
        </authorList>
    </citation>
    <scope>NUCLEOTIDE SEQUENCE</scope>
</reference>
<comment type="subcellular location">
    <subcellularLocation>
        <location evidence="1">Nucleus</location>
        <location evidence="1">Nucleolus</location>
    </subcellularLocation>
</comment>
<evidence type="ECO:0000256" key="5">
    <source>
        <dbReference type="ARBA" id="ARBA00032748"/>
    </source>
</evidence>
<dbReference type="EnsemblMetazoa" id="XM_019911659.1">
    <property type="protein sequence ID" value="XP_019767218.1"/>
    <property type="gene ID" value="LOC109542433"/>
</dbReference>
<proteinExistence type="inferred from homology"/>
<dbReference type="InterPro" id="IPR023262">
    <property type="entry name" value="AROS"/>
</dbReference>
<dbReference type="PANTHER" id="PTHR31454:SF2">
    <property type="entry name" value="ACTIVE REGULATOR OF SIRT1"/>
    <property type="match status" value="1"/>
</dbReference>
<evidence type="ECO:0000256" key="2">
    <source>
        <dbReference type="ARBA" id="ARBA00007318"/>
    </source>
</evidence>
<comment type="similarity">
    <text evidence="2">Belongs to the AROS family.</text>
</comment>
<feature type="region of interest" description="Disordered" evidence="6">
    <location>
        <begin position="15"/>
        <end position="60"/>
    </location>
</feature>
<evidence type="ECO:0000256" key="1">
    <source>
        <dbReference type="ARBA" id="ARBA00004604"/>
    </source>
</evidence>